<evidence type="ECO:0000256" key="1">
    <source>
        <dbReference type="SAM" id="MobiDB-lite"/>
    </source>
</evidence>
<comment type="caution">
    <text evidence="2">The sequence shown here is derived from an EMBL/GenBank/DDBJ whole genome shotgun (WGS) entry which is preliminary data.</text>
</comment>
<protein>
    <submittedName>
        <fullName evidence="2">Uncharacterized protein</fullName>
    </submittedName>
</protein>
<dbReference type="AlphaFoldDB" id="A0A423WES6"/>
<accession>A0A423WES6</accession>
<feature type="region of interest" description="Disordered" evidence="1">
    <location>
        <begin position="197"/>
        <end position="252"/>
    </location>
</feature>
<feature type="compositionally biased region" description="Basic and acidic residues" evidence="1">
    <location>
        <begin position="220"/>
        <end position="252"/>
    </location>
</feature>
<gene>
    <name evidence="2" type="ORF">VSDG_02089</name>
</gene>
<evidence type="ECO:0000313" key="3">
    <source>
        <dbReference type="Proteomes" id="UP000284375"/>
    </source>
</evidence>
<dbReference type="OrthoDB" id="5235363at2759"/>
<sequence>MSGTPDLHIKRQAEMCCHSVTFIDDRTGLDSSHELDLLRMKPPASQTDHIDIEPDIYTSLDHTYWIPSAHRTRECSVYGQAARPGKPSAFLPITSWAVEHHSTLPGAGADADADNTKMCCWEWKPRYFCTWCRVPLFWHPRPGRLEPCLSSRITGGRVAARCVEERVNPIESEAIYTGCCADCARLVARGQAPTHYTDDDAAAAGLKPPAAGRRERRRASREDKRIGRGEDKRAGRGEGKRVGRDSKRSVERRLEKWVGCDGSEKKKDVKPRRICAIL</sequence>
<evidence type="ECO:0000313" key="2">
    <source>
        <dbReference type="EMBL" id="ROW01746.1"/>
    </source>
</evidence>
<keyword evidence="3" id="KW-1185">Reference proteome</keyword>
<dbReference type="Proteomes" id="UP000284375">
    <property type="component" value="Unassembled WGS sequence"/>
</dbReference>
<reference evidence="2 3" key="1">
    <citation type="submission" date="2015-09" db="EMBL/GenBank/DDBJ databases">
        <title>Host preference determinants of Valsa canker pathogens revealed by comparative genomics.</title>
        <authorList>
            <person name="Yin Z."/>
            <person name="Huang L."/>
        </authorList>
    </citation>
    <scope>NUCLEOTIDE SEQUENCE [LARGE SCALE GENOMIC DNA]</scope>
    <source>
        <strain evidence="2 3">YSFL</strain>
    </source>
</reference>
<proteinExistence type="predicted"/>
<organism evidence="2 3">
    <name type="scientific">Cytospora chrysosperma</name>
    <name type="common">Cytospora canker fungus</name>
    <name type="synonym">Sphaeria chrysosperma</name>
    <dbReference type="NCBI Taxonomy" id="252740"/>
    <lineage>
        <taxon>Eukaryota</taxon>
        <taxon>Fungi</taxon>
        <taxon>Dikarya</taxon>
        <taxon>Ascomycota</taxon>
        <taxon>Pezizomycotina</taxon>
        <taxon>Sordariomycetes</taxon>
        <taxon>Sordariomycetidae</taxon>
        <taxon>Diaporthales</taxon>
        <taxon>Cytosporaceae</taxon>
        <taxon>Cytospora</taxon>
    </lineage>
</organism>
<dbReference type="EMBL" id="LJZO01000006">
    <property type="protein sequence ID" value="ROW01746.1"/>
    <property type="molecule type" value="Genomic_DNA"/>
</dbReference>
<name>A0A423WES6_CYTCH</name>